<proteinExistence type="predicted"/>
<dbReference type="Proteomes" id="UP000887575">
    <property type="component" value="Unassembled WGS sequence"/>
</dbReference>
<dbReference type="GO" id="GO:0005096">
    <property type="term" value="F:GTPase activator activity"/>
    <property type="evidence" value="ECO:0007669"/>
    <property type="project" value="UniProtKB-KW"/>
</dbReference>
<protein>
    <submittedName>
        <fullName evidence="4">Uncharacterized protein</fullName>
    </submittedName>
</protein>
<evidence type="ECO:0000256" key="2">
    <source>
        <dbReference type="SAM" id="MobiDB-lite"/>
    </source>
</evidence>
<accession>A0AAF3F6D1</accession>
<organism evidence="3 4">
    <name type="scientific">Mesorhabditis belari</name>
    <dbReference type="NCBI Taxonomy" id="2138241"/>
    <lineage>
        <taxon>Eukaryota</taxon>
        <taxon>Metazoa</taxon>
        <taxon>Ecdysozoa</taxon>
        <taxon>Nematoda</taxon>
        <taxon>Chromadorea</taxon>
        <taxon>Rhabditida</taxon>
        <taxon>Rhabditina</taxon>
        <taxon>Rhabditomorpha</taxon>
        <taxon>Rhabditoidea</taxon>
        <taxon>Rhabditidae</taxon>
        <taxon>Mesorhabditinae</taxon>
        <taxon>Mesorhabditis</taxon>
    </lineage>
</organism>
<dbReference type="InterPro" id="IPR037863">
    <property type="entry name" value="RHOGAP6/36"/>
</dbReference>
<sequence length="196" mass="21196">MVIPGSARVGFLGDSGDSSGFVDEPSPMALPATPLSASSSISEGWKYSSQKILWKLKPKYMHFSHASSTSASSSTDSAWRSQDSATWRSVDGSEVVLRGSRLETLSAAERAALRSVATATLARMLPGISLHRQKDAFQTLRMKRQKLMKATRLGIGGSEVTRRPSSCSTDDERRSVFGAPLSAALEWERGQDAESR</sequence>
<dbReference type="WBParaSite" id="MBELARI_LOCUS21306">
    <property type="protein sequence ID" value="MBELARI_LOCUS21306"/>
    <property type="gene ID" value="MBELARI_LOCUS21306"/>
</dbReference>
<feature type="region of interest" description="Disordered" evidence="2">
    <location>
        <begin position="155"/>
        <end position="175"/>
    </location>
</feature>
<dbReference type="PANTHER" id="PTHR12635">
    <property type="entry name" value="RHO-GTPASE-ACTIVATING PROTEIN 6 FAMILY MEMBER"/>
    <property type="match status" value="1"/>
</dbReference>
<dbReference type="AlphaFoldDB" id="A0AAF3F6D1"/>
<keyword evidence="3" id="KW-1185">Reference proteome</keyword>
<evidence type="ECO:0000313" key="4">
    <source>
        <dbReference type="WBParaSite" id="MBELARI_LOCUS21306"/>
    </source>
</evidence>
<evidence type="ECO:0000256" key="1">
    <source>
        <dbReference type="ARBA" id="ARBA00022468"/>
    </source>
</evidence>
<evidence type="ECO:0000313" key="3">
    <source>
        <dbReference type="Proteomes" id="UP000887575"/>
    </source>
</evidence>
<reference evidence="4" key="1">
    <citation type="submission" date="2024-02" db="UniProtKB">
        <authorList>
            <consortium name="WormBaseParasite"/>
        </authorList>
    </citation>
    <scope>IDENTIFICATION</scope>
</reference>
<name>A0AAF3F6D1_9BILA</name>
<keyword evidence="1" id="KW-0343">GTPase activation</keyword>
<dbReference type="PANTHER" id="PTHR12635:SF7">
    <property type="entry name" value="RHO GTPASE ACTIVATING PROTEIN 6-RELATED"/>
    <property type="match status" value="1"/>
</dbReference>